<protein>
    <submittedName>
        <fullName evidence="1">Uncharacterized protein</fullName>
    </submittedName>
</protein>
<dbReference type="AlphaFoldDB" id="A0A9D4TAB7"/>
<reference evidence="1" key="1">
    <citation type="journal article" date="2020" name="Cell">
        <title>Large-Scale Comparative Analyses of Tick Genomes Elucidate Their Genetic Diversity and Vector Capacities.</title>
        <authorList>
            <consortium name="Tick Genome and Microbiome Consortium (TIGMIC)"/>
            <person name="Jia N."/>
            <person name="Wang J."/>
            <person name="Shi W."/>
            <person name="Du L."/>
            <person name="Sun Y."/>
            <person name="Zhan W."/>
            <person name="Jiang J.F."/>
            <person name="Wang Q."/>
            <person name="Zhang B."/>
            <person name="Ji P."/>
            <person name="Bell-Sakyi L."/>
            <person name="Cui X.M."/>
            <person name="Yuan T.T."/>
            <person name="Jiang B.G."/>
            <person name="Yang W.F."/>
            <person name="Lam T.T."/>
            <person name="Chang Q.C."/>
            <person name="Ding S.J."/>
            <person name="Wang X.J."/>
            <person name="Zhu J.G."/>
            <person name="Ruan X.D."/>
            <person name="Zhao L."/>
            <person name="Wei J.T."/>
            <person name="Ye R.Z."/>
            <person name="Que T.C."/>
            <person name="Du C.H."/>
            <person name="Zhou Y.H."/>
            <person name="Cheng J.X."/>
            <person name="Dai P.F."/>
            <person name="Guo W.B."/>
            <person name="Han X.H."/>
            <person name="Huang E.J."/>
            <person name="Li L.F."/>
            <person name="Wei W."/>
            <person name="Gao Y.C."/>
            <person name="Liu J.Z."/>
            <person name="Shao H.Z."/>
            <person name="Wang X."/>
            <person name="Wang C.C."/>
            <person name="Yang T.C."/>
            <person name="Huo Q.B."/>
            <person name="Li W."/>
            <person name="Chen H.Y."/>
            <person name="Chen S.E."/>
            <person name="Zhou L.G."/>
            <person name="Ni X.B."/>
            <person name="Tian J.H."/>
            <person name="Sheng Y."/>
            <person name="Liu T."/>
            <person name="Pan Y.S."/>
            <person name="Xia L.Y."/>
            <person name="Li J."/>
            <person name="Zhao F."/>
            <person name="Cao W.C."/>
        </authorList>
    </citation>
    <scope>NUCLEOTIDE SEQUENCE</scope>
    <source>
        <strain evidence="1">Rsan-2018</strain>
    </source>
</reference>
<keyword evidence="2" id="KW-1185">Reference proteome</keyword>
<dbReference type="Proteomes" id="UP000821837">
    <property type="component" value="Chromosome 1"/>
</dbReference>
<sequence length="570" mass="63508">MSSSYELPANATDDVLRHKIDEVNGKLLSLNISNCIVAQPDRLLYHDMKTSVMSAVEHLRNLKVLKTTCEAQSAMQSSRPAAIASLPLDLQCCYGMQANMVYQNTWKGFNYAAIRLLRQSTNPVLPHEPVVLVAFDRADFDLSLPFVGRTCKWSDLQTLCILHFSGQENERVYPTVGATHKAALRNFFGRLCNIIELNVNSLHFDDGIDFTELLDTSTLLRLRALSLAPCVLHKSGALRRLALGTSDIEDLDVRLNIDGCHNCCNYCDKELLLDPEDVRAFGVRAGRLTLSNVPNLGSLNFLSSCRVANLRFIDVSERPRFNFKALASSVHRSDTLRSLVVKLAAIDLDTESLKNSLCRAEALERVCLLSKTKLQTSAAERIVGAVAGQLPSILYLHVHYVDIETGRDTSVTWMRLPEGDAGAQPRRGKVMSAKPCIMCSTQTFIALVKPRRRNLQDVLDVPWYFDGKKCVAWSFPQGSCLSVGRRGVYRSLEECRRRCMLRPESECDETPAAEACSTRQLRHPYFADMQAHGGARCVNASRRSLQSRRCLIGSNQFASLDACRRACVGS</sequence>
<reference evidence="1" key="2">
    <citation type="submission" date="2021-09" db="EMBL/GenBank/DDBJ databases">
        <authorList>
            <person name="Jia N."/>
            <person name="Wang J."/>
            <person name="Shi W."/>
            <person name="Du L."/>
            <person name="Sun Y."/>
            <person name="Zhan W."/>
            <person name="Jiang J."/>
            <person name="Wang Q."/>
            <person name="Zhang B."/>
            <person name="Ji P."/>
            <person name="Sakyi L.B."/>
            <person name="Cui X."/>
            <person name="Yuan T."/>
            <person name="Jiang B."/>
            <person name="Yang W."/>
            <person name="Lam T.T.-Y."/>
            <person name="Chang Q."/>
            <person name="Ding S."/>
            <person name="Wang X."/>
            <person name="Zhu J."/>
            <person name="Ruan X."/>
            <person name="Zhao L."/>
            <person name="Wei J."/>
            <person name="Que T."/>
            <person name="Du C."/>
            <person name="Cheng J."/>
            <person name="Dai P."/>
            <person name="Han X."/>
            <person name="Huang E."/>
            <person name="Gao Y."/>
            <person name="Liu J."/>
            <person name="Shao H."/>
            <person name="Ye R."/>
            <person name="Li L."/>
            <person name="Wei W."/>
            <person name="Wang X."/>
            <person name="Wang C."/>
            <person name="Huo Q."/>
            <person name="Li W."/>
            <person name="Guo W."/>
            <person name="Chen H."/>
            <person name="Chen S."/>
            <person name="Zhou L."/>
            <person name="Zhou L."/>
            <person name="Ni X."/>
            <person name="Tian J."/>
            <person name="Zhou Y."/>
            <person name="Sheng Y."/>
            <person name="Liu T."/>
            <person name="Pan Y."/>
            <person name="Xia L."/>
            <person name="Li J."/>
            <person name="Zhao F."/>
            <person name="Cao W."/>
        </authorList>
    </citation>
    <scope>NUCLEOTIDE SEQUENCE</scope>
    <source>
        <strain evidence="1">Rsan-2018</strain>
        <tissue evidence="1">Larvae</tissue>
    </source>
</reference>
<organism evidence="1 2">
    <name type="scientific">Rhipicephalus sanguineus</name>
    <name type="common">Brown dog tick</name>
    <name type="synonym">Ixodes sanguineus</name>
    <dbReference type="NCBI Taxonomy" id="34632"/>
    <lineage>
        <taxon>Eukaryota</taxon>
        <taxon>Metazoa</taxon>
        <taxon>Ecdysozoa</taxon>
        <taxon>Arthropoda</taxon>
        <taxon>Chelicerata</taxon>
        <taxon>Arachnida</taxon>
        <taxon>Acari</taxon>
        <taxon>Parasitiformes</taxon>
        <taxon>Ixodida</taxon>
        <taxon>Ixodoidea</taxon>
        <taxon>Ixodidae</taxon>
        <taxon>Rhipicephalinae</taxon>
        <taxon>Rhipicephalus</taxon>
        <taxon>Rhipicephalus</taxon>
    </lineage>
</organism>
<dbReference type="GO" id="GO:0004867">
    <property type="term" value="F:serine-type endopeptidase inhibitor activity"/>
    <property type="evidence" value="ECO:0007669"/>
    <property type="project" value="InterPro"/>
</dbReference>
<comment type="caution">
    <text evidence="1">The sequence shown here is derived from an EMBL/GenBank/DDBJ whole genome shotgun (WGS) entry which is preliminary data.</text>
</comment>
<gene>
    <name evidence="1" type="ORF">HPB52_014040</name>
</gene>
<dbReference type="VEuPathDB" id="VectorBase:RSAN_029230"/>
<name>A0A9D4TAB7_RHISA</name>
<dbReference type="EMBL" id="JABSTV010001245">
    <property type="protein sequence ID" value="KAH7983737.1"/>
    <property type="molecule type" value="Genomic_DNA"/>
</dbReference>
<dbReference type="InterPro" id="IPR036880">
    <property type="entry name" value="Kunitz_BPTI_sf"/>
</dbReference>
<accession>A0A9D4TAB7</accession>
<proteinExistence type="predicted"/>
<evidence type="ECO:0000313" key="2">
    <source>
        <dbReference type="Proteomes" id="UP000821837"/>
    </source>
</evidence>
<evidence type="ECO:0000313" key="1">
    <source>
        <dbReference type="EMBL" id="KAH7983737.1"/>
    </source>
</evidence>
<dbReference type="Gene3D" id="4.10.410.10">
    <property type="entry name" value="Pancreatic trypsin inhibitor Kunitz domain"/>
    <property type="match status" value="1"/>
</dbReference>